<dbReference type="Pfam" id="PF01966">
    <property type="entry name" value="HD"/>
    <property type="match status" value="1"/>
</dbReference>
<dbReference type="InterPro" id="IPR003607">
    <property type="entry name" value="HD/PDEase_dom"/>
</dbReference>
<evidence type="ECO:0000259" key="2">
    <source>
        <dbReference type="PROSITE" id="PS51831"/>
    </source>
</evidence>
<evidence type="ECO:0000313" key="3">
    <source>
        <dbReference type="EnsemblMetazoa" id="AEPI007193-PA"/>
    </source>
</evidence>
<protein>
    <submittedName>
        <fullName evidence="3">HD domain-containing protein</fullName>
    </submittedName>
</protein>
<feature type="domain" description="HD" evidence="2">
    <location>
        <begin position="73"/>
        <end position="199"/>
    </location>
</feature>
<dbReference type="CDD" id="cd00077">
    <property type="entry name" value="HDc"/>
    <property type="match status" value="1"/>
</dbReference>
<keyword evidence="4" id="KW-1185">Reference proteome</keyword>
<dbReference type="VEuPathDB" id="VectorBase:AEPI007193"/>
<dbReference type="PROSITE" id="PS51831">
    <property type="entry name" value="HD"/>
    <property type="match status" value="1"/>
</dbReference>
<dbReference type="Proteomes" id="UP000075885">
    <property type="component" value="Unassembled WGS sequence"/>
</dbReference>
<sequence>MQPPIICCGSATVVIPVSAMDQYALTVPDTVYGSFVLPPYIGRVVETVEFSRLKHLKQLGVSNAIFGTALHTRYDHSLGACYLAGRLLDALNRSLDRPVTEDERKCVMLAAVLHDIGHGPYSHLWEKFVEEYGAHWRHERSSVELARRVLDRMEDISEKQVNLICALIRGDASEQLAPDRQFLAHIVSSDVDVDRCDYLQRDAHNVPGVISPSKPFRQLFDRVRVVTVQGKGTRIAYHLQDYPLVYEMACARQAFHRRCYQDPKVLGAELMMLDVMHEAERVGFRFSR</sequence>
<reference evidence="3" key="2">
    <citation type="submission" date="2020-05" db="UniProtKB">
        <authorList>
            <consortium name="EnsemblMetazoa"/>
        </authorList>
    </citation>
    <scope>IDENTIFICATION</scope>
    <source>
        <strain evidence="3">Epiroticus2</strain>
    </source>
</reference>
<dbReference type="PANTHER" id="PTHR11373:SF4">
    <property type="entry name" value="DEOXYNUCLEOSIDE TRIPHOSPHATE TRIPHOSPHOHYDROLASE SAMHD1"/>
    <property type="match status" value="1"/>
</dbReference>
<dbReference type="STRING" id="199890.A0A182PJS8"/>
<proteinExistence type="inferred from homology"/>
<reference evidence="4" key="1">
    <citation type="submission" date="2013-03" db="EMBL/GenBank/DDBJ databases">
        <title>The Genome Sequence of Anopheles epiroticus epiroticus2.</title>
        <authorList>
            <consortium name="The Broad Institute Genomics Platform"/>
            <person name="Neafsey D.E."/>
            <person name="Howell P."/>
            <person name="Walker B."/>
            <person name="Young S.K."/>
            <person name="Zeng Q."/>
            <person name="Gargeya S."/>
            <person name="Fitzgerald M."/>
            <person name="Haas B."/>
            <person name="Abouelleil A."/>
            <person name="Allen A.W."/>
            <person name="Alvarado L."/>
            <person name="Arachchi H.M."/>
            <person name="Berlin A.M."/>
            <person name="Chapman S.B."/>
            <person name="Gainer-Dewar J."/>
            <person name="Goldberg J."/>
            <person name="Griggs A."/>
            <person name="Gujja S."/>
            <person name="Hansen M."/>
            <person name="Howarth C."/>
            <person name="Imamovic A."/>
            <person name="Ireland A."/>
            <person name="Larimer J."/>
            <person name="McCowan C."/>
            <person name="Murphy C."/>
            <person name="Pearson M."/>
            <person name="Poon T.W."/>
            <person name="Priest M."/>
            <person name="Roberts A."/>
            <person name="Saif S."/>
            <person name="Shea T."/>
            <person name="Sisk P."/>
            <person name="Sykes S."/>
            <person name="Wortman J."/>
            <person name="Nusbaum C."/>
            <person name="Birren B."/>
        </authorList>
    </citation>
    <scope>NUCLEOTIDE SEQUENCE [LARGE SCALE GENOMIC DNA]</scope>
    <source>
        <strain evidence="4">Epiroticus2</strain>
    </source>
</reference>
<dbReference type="PANTHER" id="PTHR11373">
    <property type="entry name" value="DEOXYNUCLEOSIDE TRIPHOSPHATE TRIPHOSPHOHYDROLASE"/>
    <property type="match status" value="1"/>
</dbReference>
<dbReference type="InterPro" id="IPR050135">
    <property type="entry name" value="dGTPase-like"/>
</dbReference>
<dbReference type="GO" id="GO:0006203">
    <property type="term" value="P:dGTP catabolic process"/>
    <property type="evidence" value="ECO:0007669"/>
    <property type="project" value="TreeGrafter"/>
</dbReference>
<organism evidence="3 4">
    <name type="scientific">Anopheles epiroticus</name>
    <dbReference type="NCBI Taxonomy" id="199890"/>
    <lineage>
        <taxon>Eukaryota</taxon>
        <taxon>Metazoa</taxon>
        <taxon>Ecdysozoa</taxon>
        <taxon>Arthropoda</taxon>
        <taxon>Hexapoda</taxon>
        <taxon>Insecta</taxon>
        <taxon>Pterygota</taxon>
        <taxon>Neoptera</taxon>
        <taxon>Endopterygota</taxon>
        <taxon>Diptera</taxon>
        <taxon>Nematocera</taxon>
        <taxon>Culicoidea</taxon>
        <taxon>Culicidae</taxon>
        <taxon>Anophelinae</taxon>
        <taxon>Anopheles</taxon>
    </lineage>
</organism>
<dbReference type="Gene3D" id="1.10.3210.10">
    <property type="entry name" value="Hypothetical protein af1432"/>
    <property type="match status" value="1"/>
</dbReference>
<dbReference type="SMART" id="SM00471">
    <property type="entry name" value="HDc"/>
    <property type="match status" value="1"/>
</dbReference>
<name>A0A182PJS8_9DIPT</name>
<dbReference type="AlphaFoldDB" id="A0A182PJS8"/>
<comment type="similarity">
    <text evidence="1">Belongs to the SAMHD1 family.</text>
</comment>
<dbReference type="GO" id="GO:0005634">
    <property type="term" value="C:nucleus"/>
    <property type="evidence" value="ECO:0007669"/>
    <property type="project" value="TreeGrafter"/>
</dbReference>
<evidence type="ECO:0000256" key="1">
    <source>
        <dbReference type="ARBA" id="ARBA00005776"/>
    </source>
</evidence>
<dbReference type="SUPFAM" id="SSF109604">
    <property type="entry name" value="HD-domain/PDEase-like"/>
    <property type="match status" value="1"/>
</dbReference>
<accession>A0A182PJS8</accession>
<evidence type="ECO:0000313" key="4">
    <source>
        <dbReference type="Proteomes" id="UP000075885"/>
    </source>
</evidence>
<dbReference type="InterPro" id="IPR006674">
    <property type="entry name" value="HD_domain"/>
</dbReference>
<dbReference type="EnsemblMetazoa" id="AEPI007193-RA">
    <property type="protein sequence ID" value="AEPI007193-PA"/>
    <property type="gene ID" value="AEPI007193"/>
</dbReference>
<dbReference type="GO" id="GO:0008832">
    <property type="term" value="F:dGTPase activity"/>
    <property type="evidence" value="ECO:0007669"/>
    <property type="project" value="TreeGrafter"/>
</dbReference>